<reference evidence="1" key="1">
    <citation type="journal article" date="2008" name="ISME J.">
        <title>Genomic patterns of recombination, clonal divergence and environment in marine microbial populations.</title>
        <authorList>
            <person name="Konstantinidis K.T."/>
            <person name="Delong E.F."/>
        </authorList>
    </citation>
    <scope>NUCLEOTIDE SEQUENCE</scope>
</reference>
<protein>
    <submittedName>
        <fullName evidence="1">Uncharacterized protein</fullName>
    </submittedName>
</protein>
<name>B3T3L6_9ZZZZ</name>
<accession>B3T3L6</accession>
<dbReference type="AlphaFoldDB" id="B3T3L6"/>
<dbReference type="EMBL" id="EU016594">
    <property type="protein sequence ID" value="ABZ07175.1"/>
    <property type="molecule type" value="Genomic_DNA"/>
</dbReference>
<gene>
    <name evidence="1" type="ORF">ALOHA_HF4000ANIW133B20ctg3g8</name>
</gene>
<proteinExistence type="predicted"/>
<evidence type="ECO:0000313" key="1">
    <source>
        <dbReference type="EMBL" id="ABZ07175.1"/>
    </source>
</evidence>
<sequence>MRFKCVEFSWRAAFIGLYLTPERDKLWVTIVPFFPLYFKKST</sequence>
<organism evidence="1">
    <name type="scientific">uncultured marine microorganism HF4000_ANIW133B20</name>
    <dbReference type="NCBI Taxonomy" id="455528"/>
    <lineage>
        <taxon>unclassified sequences</taxon>
        <taxon>environmental samples</taxon>
    </lineage>
</organism>